<keyword evidence="2" id="KW-1133">Transmembrane helix</keyword>
<feature type="transmembrane region" description="Helical" evidence="2">
    <location>
        <begin position="125"/>
        <end position="144"/>
    </location>
</feature>
<protein>
    <submittedName>
        <fullName evidence="3">Uncharacterized protein</fullName>
    </submittedName>
</protein>
<dbReference type="SUPFAM" id="SSF103473">
    <property type="entry name" value="MFS general substrate transporter"/>
    <property type="match status" value="1"/>
</dbReference>
<dbReference type="EMBL" id="JBHSYS010000004">
    <property type="protein sequence ID" value="MFC6959277.1"/>
    <property type="molecule type" value="Genomic_DNA"/>
</dbReference>
<reference evidence="4" key="1">
    <citation type="journal article" date="2019" name="Int. J. Syst. Evol. Microbiol.">
        <title>The Global Catalogue of Microorganisms (GCM) 10K type strain sequencing project: providing services to taxonomists for standard genome sequencing and annotation.</title>
        <authorList>
            <consortium name="The Broad Institute Genomics Platform"/>
            <consortium name="The Broad Institute Genome Sequencing Center for Infectious Disease"/>
            <person name="Wu L."/>
            <person name="Ma J."/>
        </authorList>
    </citation>
    <scope>NUCLEOTIDE SEQUENCE [LARGE SCALE GENOMIC DNA]</scope>
    <source>
        <strain evidence="4">KACC 12634</strain>
    </source>
</reference>
<feature type="region of interest" description="Disordered" evidence="1">
    <location>
        <begin position="1"/>
        <end position="33"/>
    </location>
</feature>
<keyword evidence="2" id="KW-0472">Membrane</keyword>
<evidence type="ECO:0000256" key="2">
    <source>
        <dbReference type="SAM" id="Phobius"/>
    </source>
</evidence>
<feature type="transmembrane region" description="Helical" evidence="2">
    <location>
        <begin position="288"/>
        <end position="305"/>
    </location>
</feature>
<feature type="transmembrane region" description="Helical" evidence="2">
    <location>
        <begin position="150"/>
        <end position="172"/>
    </location>
</feature>
<dbReference type="Proteomes" id="UP001596470">
    <property type="component" value="Unassembled WGS sequence"/>
</dbReference>
<feature type="transmembrane region" description="Helical" evidence="2">
    <location>
        <begin position="257"/>
        <end position="276"/>
    </location>
</feature>
<proteinExistence type="predicted"/>
<evidence type="ECO:0000256" key="1">
    <source>
        <dbReference type="SAM" id="MobiDB-lite"/>
    </source>
</evidence>
<comment type="caution">
    <text evidence="3">The sequence shown here is derived from an EMBL/GenBank/DDBJ whole genome shotgun (WGS) entry which is preliminary data.</text>
</comment>
<name>A0ABW2DAA4_9ACTN</name>
<feature type="transmembrane region" description="Helical" evidence="2">
    <location>
        <begin position="225"/>
        <end position="245"/>
    </location>
</feature>
<dbReference type="InterPro" id="IPR036259">
    <property type="entry name" value="MFS_trans_sf"/>
</dbReference>
<feature type="transmembrane region" description="Helical" evidence="2">
    <location>
        <begin position="91"/>
        <end position="113"/>
    </location>
</feature>
<evidence type="ECO:0000313" key="3">
    <source>
        <dbReference type="EMBL" id="MFC6959277.1"/>
    </source>
</evidence>
<gene>
    <name evidence="3" type="ORF">ACFQS3_18945</name>
</gene>
<keyword evidence="2" id="KW-0812">Transmembrane</keyword>
<organism evidence="3 4">
    <name type="scientific">Glycomyces mayteni</name>
    <dbReference type="NCBI Taxonomy" id="543887"/>
    <lineage>
        <taxon>Bacteria</taxon>
        <taxon>Bacillati</taxon>
        <taxon>Actinomycetota</taxon>
        <taxon>Actinomycetes</taxon>
        <taxon>Glycomycetales</taxon>
        <taxon>Glycomycetaceae</taxon>
        <taxon>Glycomyces</taxon>
    </lineage>
</organism>
<dbReference type="RefSeq" id="WP_382345037.1">
    <property type="nucleotide sequence ID" value="NZ_JBHMBP010000001.1"/>
</dbReference>
<accession>A0ABW2DAA4</accession>
<keyword evidence="4" id="KW-1185">Reference proteome</keyword>
<evidence type="ECO:0000313" key="4">
    <source>
        <dbReference type="Proteomes" id="UP001596470"/>
    </source>
</evidence>
<feature type="transmembrane region" description="Helical" evidence="2">
    <location>
        <begin position="51"/>
        <end position="76"/>
    </location>
</feature>
<feature type="transmembrane region" description="Helical" evidence="2">
    <location>
        <begin position="311"/>
        <end position="334"/>
    </location>
</feature>
<sequence>MSRLADPPVTVEPGGETTDGRTAWTTPRPAQADTPCAHTVRARDLKPAGRLLFATTVIAFVLNSLLQGLAVLFGLLELSFLIDGDMLDAAVAAAMFVGLGLTIPGGAALLRIWTRLHRPPRGIPVLHALGITAWAAGYLMLGYVTGWYPLMFLVLFALPVPALLLALGNLLYDRGTCRSHPTLPPRFQELVARCPEPQAAPPAPYRAKDCPHFVPFADLRPRPRFIAAVSPVLSVVYFAVIALYIREISLGGAQPDLAIGSAIVLLPLNFVGLHELGRCAKRLHRPGAGVFVLSLLGYLITLLLMGEGALYGLGFCWPGAILAASRAVGLIAAMRRLPKRAVCRSLPPDIPAMAMIRRAAPIAPASALRANA</sequence>